<dbReference type="EMBL" id="CACSAS010000001">
    <property type="protein sequence ID" value="CAA0101363.1"/>
    <property type="molecule type" value="Genomic_DNA"/>
</dbReference>
<dbReference type="AlphaFoldDB" id="A0A5S9PBZ5"/>
<reference evidence="1 2" key="1">
    <citation type="submission" date="2019-12" db="EMBL/GenBank/DDBJ databases">
        <authorList>
            <person name="Reyes-Prieto M."/>
        </authorList>
    </citation>
    <scope>NUCLEOTIDE SEQUENCE [LARGE SCALE GENOMIC DNA]</scope>
    <source>
        <strain evidence="1">HF14-78462</strain>
    </source>
</reference>
<evidence type="ECO:0000313" key="1">
    <source>
        <dbReference type="EMBL" id="CAA0101363.1"/>
    </source>
</evidence>
<name>A0A5S9PBZ5_9HYPH</name>
<organism evidence="1 2">
    <name type="scientific">Starkeya nomas</name>
    <dbReference type="NCBI Taxonomy" id="2666134"/>
    <lineage>
        <taxon>Bacteria</taxon>
        <taxon>Pseudomonadati</taxon>
        <taxon>Pseudomonadota</taxon>
        <taxon>Alphaproteobacteria</taxon>
        <taxon>Hyphomicrobiales</taxon>
        <taxon>Xanthobacteraceae</taxon>
        <taxon>Starkeya</taxon>
    </lineage>
</organism>
<sequence length="266" mass="27639">MGGEKLAAPFTQSARQRGANGVLGADLVDEAPVAVVRERLGTEQLLAFDPRIHAGGRDKKIGLVVDLAIVIRDRARHPDDAAGGLVFRAPVGTAARPVALGEQRRHHGRGRPGEDRIVRFVEDREATDRRVDRVEIAPIVATQALRPLEGRLPVEVRAVDDADTKHAACDGHRGERNGIGDRPGGHLAGGAVAVTHNGAGDGPGNADAGIVDAHADDLAALDDAGSCGHDECSGRGEDRGRLGVVLALRRHGGGRGADEIVLGVAG</sequence>
<gene>
    <name evidence="1" type="ORF">STARVERO_02752</name>
</gene>
<keyword evidence="2" id="KW-1185">Reference proteome</keyword>
<proteinExistence type="predicted"/>
<dbReference type="Proteomes" id="UP000433050">
    <property type="component" value="Unassembled WGS sequence"/>
</dbReference>
<accession>A0A5S9PBZ5</accession>
<evidence type="ECO:0000313" key="2">
    <source>
        <dbReference type="Proteomes" id="UP000433050"/>
    </source>
</evidence>
<protein>
    <submittedName>
        <fullName evidence="1">Uncharacterized protein</fullName>
    </submittedName>
</protein>